<protein>
    <submittedName>
        <fullName evidence="2">HET-domain-containing protein</fullName>
    </submittedName>
</protein>
<dbReference type="InterPro" id="IPR010730">
    <property type="entry name" value="HET"/>
</dbReference>
<dbReference type="PANTHER" id="PTHR24148">
    <property type="entry name" value="ANKYRIN REPEAT DOMAIN-CONTAINING PROTEIN 39 HOMOLOG-RELATED"/>
    <property type="match status" value="1"/>
</dbReference>
<sequence>FVYNPLPSSTHTRLLTLLPGDGTSTIDCLLSPSDLLTKPHYEALSYVWGSVDTEYGILLDGKPFPVGPNLWVALYHLRDPITIKTLWIDAISINQEDDAEKAVQVRQMGNIYSNAAKVLAWLGPHSD</sequence>
<keyword evidence="3" id="KW-1185">Reference proteome</keyword>
<dbReference type="STRING" id="1149755.A0A2J6RGZ9"/>
<dbReference type="Proteomes" id="UP000235786">
    <property type="component" value="Unassembled WGS sequence"/>
</dbReference>
<name>A0A2J6RGZ9_HYAVF</name>
<dbReference type="EMBL" id="KZ613949">
    <property type="protein sequence ID" value="PMD37769.1"/>
    <property type="molecule type" value="Genomic_DNA"/>
</dbReference>
<gene>
    <name evidence="2" type="ORF">L207DRAFT_389511</name>
</gene>
<dbReference type="AlphaFoldDB" id="A0A2J6RGZ9"/>
<organism evidence="2 3">
    <name type="scientific">Hyaloscypha variabilis (strain UAMH 11265 / GT02V1 / F)</name>
    <name type="common">Meliniomyces variabilis</name>
    <dbReference type="NCBI Taxonomy" id="1149755"/>
    <lineage>
        <taxon>Eukaryota</taxon>
        <taxon>Fungi</taxon>
        <taxon>Dikarya</taxon>
        <taxon>Ascomycota</taxon>
        <taxon>Pezizomycotina</taxon>
        <taxon>Leotiomycetes</taxon>
        <taxon>Helotiales</taxon>
        <taxon>Hyaloscyphaceae</taxon>
        <taxon>Hyaloscypha</taxon>
        <taxon>Hyaloscypha variabilis</taxon>
    </lineage>
</organism>
<proteinExistence type="predicted"/>
<dbReference type="PANTHER" id="PTHR24148:SF77">
    <property type="entry name" value="HETEROKARYON INCOMPATIBILITY DOMAIN-CONTAINING PROTEIN"/>
    <property type="match status" value="1"/>
</dbReference>
<dbReference type="Pfam" id="PF06985">
    <property type="entry name" value="HET"/>
    <property type="match status" value="1"/>
</dbReference>
<evidence type="ECO:0000313" key="3">
    <source>
        <dbReference type="Proteomes" id="UP000235786"/>
    </source>
</evidence>
<feature type="non-terminal residue" evidence="2">
    <location>
        <position position="127"/>
    </location>
</feature>
<feature type="domain" description="Heterokaryon incompatibility" evidence="1">
    <location>
        <begin position="41"/>
        <end position="126"/>
    </location>
</feature>
<dbReference type="InterPro" id="IPR052895">
    <property type="entry name" value="HetReg/Transcr_Mod"/>
</dbReference>
<reference evidence="2 3" key="1">
    <citation type="submission" date="2016-04" db="EMBL/GenBank/DDBJ databases">
        <title>A degradative enzymes factory behind the ericoid mycorrhizal symbiosis.</title>
        <authorList>
            <consortium name="DOE Joint Genome Institute"/>
            <person name="Martino E."/>
            <person name="Morin E."/>
            <person name="Grelet G."/>
            <person name="Kuo A."/>
            <person name="Kohler A."/>
            <person name="Daghino S."/>
            <person name="Barry K."/>
            <person name="Choi C."/>
            <person name="Cichocki N."/>
            <person name="Clum A."/>
            <person name="Copeland A."/>
            <person name="Hainaut M."/>
            <person name="Haridas S."/>
            <person name="Labutti K."/>
            <person name="Lindquist E."/>
            <person name="Lipzen A."/>
            <person name="Khouja H.-R."/>
            <person name="Murat C."/>
            <person name="Ohm R."/>
            <person name="Olson A."/>
            <person name="Spatafora J."/>
            <person name="Veneault-Fourrey C."/>
            <person name="Henrissat B."/>
            <person name="Grigoriev I."/>
            <person name="Martin F."/>
            <person name="Perotto S."/>
        </authorList>
    </citation>
    <scope>NUCLEOTIDE SEQUENCE [LARGE SCALE GENOMIC DNA]</scope>
    <source>
        <strain evidence="2 3">F</strain>
    </source>
</reference>
<evidence type="ECO:0000259" key="1">
    <source>
        <dbReference type="Pfam" id="PF06985"/>
    </source>
</evidence>
<evidence type="ECO:0000313" key="2">
    <source>
        <dbReference type="EMBL" id="PMD37769.1"/>
    </source>
</evidence>
<dbReference type="OrthoDB" id="2157530at2759"/>
<accession>A0A2J6RGZ9</accession>
<feature type="non-terminal residue" evidence="2">
    <location>
        <position position="1"/>
    </location>
</feature>